<dbReference type="OrthoDB" id="252731at2759"/>
<comment type="caution">
    <text evidence="3">The sequence shown here is derived from an EMBL/GenBank/DDBJ whole genome shotgun (WGS) entry which is preliminary data.</text>
</comment>
<feature type="compositionally biased region" description="Polar residues" evidence="2">
    <location>
        <begin position="809"/>
        <end position="826"/>
    </location>
</feature>
<dbReference type="VEuPathDB" id="TriTrypDB:TM35_000033800"/>
<dbReference type="Proteomes" id="UP000192257">
    <property type="component" value="Unassembled WGS sequence"/>
</dbReference>
<sequence>MNVVPLDPRSEFRRRLRNVIDIIDESLLLKRRGMNVKPFSRAQSESPHLKDSSRIVPCISAWSELRTEQRREELHKQREEAEELLRTLKHAQERRKLQRNVLTEINTSSSTMLRSPSRLDETVEKEEQTEVRKLFSNRQPPLSPPSPPIVPSAPPDVEEKHEAKNSKELLRSDESILQVALVEEATRQRLAERRAAEEESLAKLRALRREVMKKRQEALAHAEAQIEQAESERIAKVKQLEQETRRSVAEEEKRCTITEVELRAMEVHANALAQLRSQTEFALPSSVLPVRPPPTPPSLVHPQMDVVSFPSHYSSNYSSLPHNTAQNYNYHNSSAQVAAVRGVGSIVSGSLSPERTGKVMTTMHSTPTHHSSSPSTLQRNITTGSAGKLAETLQSSSHTPHNSGKVKEGKIKPERLFISPKRHLDEEVPLESPPRLSSSSSSTINVTATPSPSSSSTLIPEKEDTPQHSLSPTFKPQVREILSPTPISHNDSVKMNTSEILVSRSGSFATLHGCGIVAYVLTSEVGVIPVLLRLSADSQELLLHIGPVKRDSSPSKSSTKSSVKESKQRIFSPVHHQEQNREYESEMGCSMRRVEEVHHFALLRSCCLCPFGSIGADSSREVGGVLCGSIARRLLRKLYCTFFTQLGESSYRVFLVSFNASHHAKGESTRSPRVINPNTSTLLVLQFRNRQDWAAFLMSAGEATRSLNGGVPLTYGRALWILAAYLWQRRRSCTSSSSLSPIRRESVDSTSKIPGMKCVKHFRMVPQSILSFSSNTGIESSHSQHIVSGNRREHEGKRISTPRFIIPPQRSNSSIKKNNTRNKTSNDVVEPHLRRGRRFGLRTTTNSILTSSPPRSNPANLMRYNY</sequence>
<protein>
    <submittedName>
        <fullName evidence="3">Uncharacterized protein</fullName>
    </submittedName>
</protein>
<feature type="compositionally biased region" description="Pro residues" evidence="2">
    <location>
        <begin position="141"/>
        <end position="154"/>
    </location>
</feature>
<feature type="coiled-coil region" evidence="1">
    <location>
        <begin position="64"/>
        <end position="101"/>
    </location>
</feature>
<feature type="compositionally biased region" description="Basic and acidic residues" evidence="2">
    <location>
        <begin position="157"/>
        <end position="166"/>
    </location>
</feature>
<dbReference type="RefSeq" id="XP_028886693.1">
    <property type="nucleotide sequence ID" value="XM_029022147.1"/>
</dbReference>
<dbReference type="EMBL" id="NBCO01000003">
    <property type="protein sequence ID" value="ORC92627.1"/>
    <property type="molecule type" value="Genomic_DNA"/>
</dbReference>
<feature type="region of interest" description="Disordered" evidence="2">
    <location>
        <begin position="108"/>
        <end position="166"/>
    </location>
</feature>
<evidence type="ECO:0000256" key="1">
    <source>
        <dbReference type="SAM" id="Coils"/>
    </source>
</evidence>
<evidence type="ECO:0000256" key="2">
    <source>
        <dbReference type="SAM" id="MobiDB-lite"/>
    </source>
</evidence>
<feature type="coiled-coil region" evidence="1">
    <location>
        <begin position="187"/>
        <end position="246"/>
    </location>
</feature>
<gene>
    <name evidence="3" type="ORF">TM35_000033800</name>
</gene>
<keyword evidence="1" id="KW-0175">Coiled coil</keyword>
<reference evidence="3 4" key="1">
    <citation type="submission" date="2017-03" db="EMBL/GenBank/DDBJ databases">
        <title>An alternative strategy for trypanosome survival in the mammalian bloodstream revealed through genome and transcriptome analysis of the ubiquitous bovine parasite Trypanosoma (Megatrypanum) theileri.</title>
        <authorList>
            <person name="Kelly S."/>
            <person name="Ivens A."/>
            <person name="Mott A."/>
            <person name="O'Neill E."/>
            <person name="Emms D."/>
            <person name="Macleod O."/>
            <person name="Voorheis P."/>
            <person name="Matthews J."/>
            <person name="Matthews K."/>
            <person name="Carrington M."/>
        </authorList>
    </citation>
    <scope>NUCLEOTIDE SEQUENCE [LARGE SCALE GENOMIC DNA]</scope>
    <source>
        <strain evidence="3">Edinburgh</strain>
    </source>
</reference>
<feature type="compositionally biased region" description="Basic and acidic residues" evidence="2">
    <location>
        <begin position="405"/>
        <end position="415"/>
    </location>
</feature>
<organism evidence="3 4">
    <name type="scientific">Trypanosoma theileri</name>
    <dbReference type="NCBI Taxonomy" id="67003"/>
    <lineage>
        <taxon>Eukaryota</taxon>
        <taxon>Discoba</taxon>
        <taxon>Euglenozoa</taxon>
        <taxon>Kinetoplastea</taxon>
        <taxon>Metakinetoplastina</taxon>
        <taxon>Trypanosomatida</taxon>
        <taxon>Trypanosomatidae</taxon>
        <taxon>Trypanosoma</taxon>
    </lineage>
</organism>
<dbReference type="GeneID" id="39981927"/>
<feature type="compositionally biased region" description="Polar residues" evidence="2">
    <location>
        <begin position="392"/>
        <end position="402"/>
    </location>
</feature>
<feature type="compositionally biased region" description="Polar residues" evidence="2">
    <location>
        <begin position="846"/>
        <end position="859"/>
    </location>
</feature>
<feature type="region of interest" description="Disordered" evidence="2">
    <location>
        <begin position="547"/>
        <end position="579"/>
    </location>
</feature>
<feature type="compositionally biased region" description="Basic and acidic residues" evidence="2">
    <location>
        <begin position="117"/>
        <end position="133"/>
    </location>
</feature>
<feature type="region of interest" description="Disordered" evidence="2">
    <location>
        <begin position="389"/>
        <end position="472"/>
    </location>
</feature>
<name>A0A1X0P6R7_9TRYP</name>
<feature type="region of interest" description="Disordered" evidence="2">
    <location>
        <begin position="846"/>
        <end position="866"/>
    </location>
</feature>
<proteinExistence type="predicted"/>
<evidence type="ECO:0000313" key="4">
    <source>
        <dbReference type="Proteomes" id="UP000192257"/>
    </source>
</evidence>
<keyword evidence="4" id="KW-1185">Reference proteome</keyword>
<dbReference type="AlphaFoldDB" id="A0A1X0P6R7"/>
<evidence type="ECO:0000313" key="3">
    <source>
        <dbReference type="EMBL" id="ORC92627.1"/>
    </source>
</evidence>
<accession>A0A1X0P6R7</accession>
<feature type="region of interest" description="Disordered" evidence="2">
    <location>
        <begin position="804"/>
        <end position="826"/>
    </location>
</feature>